<gene>
    <name evidence="11" type="ORF">CYNAS_LOCUS18226</name>
</gene>
<evidence type="ECO:0000313" key="11">
    <source>
        <dbReference type="EMBL" id="CAJ0606243.1"/>
    </source>
</evidence>
<accession>A0AA36MDM5</accession>
<comment type="caution">
    <text evidence="11">The sequence shown here is derived from an EMBL/GenBank/DDBJ whole genome shotgun (WGS) entry which is preliminary data.</text>
</comment>
<dbReference type="GO" id="GO:0006493">
    <property type="term" value="P:protein O-linked glycosylation"/>
    <property type="evidence" value="ECO:0007669"/>
    <property type="project" value="TreeGrafter"/>
</dbReference>
<evidence type="ECO:0000256" key="3">
    <source>
        <dbReference type="ARBA" id="ARBA00022676"/>
    </source>
</evidence>
<keyword evidence="6 10" id="KW-0735">Signal-anchor</keyword>
<dbReference type="Pfam" id="PF01762">
    <property type="entry name" value="Galactosyl_T"/>
    <property type="match status" value="1"/>
</dbReference>
<evidence type="ECO:0000256" key="2">
    <source>
        <dbReference type="ARBA" id="ARBA00008661"/>
    </source>
</evidence>
<dbReference type="Proteomes" id="UP001176961">
    <property type="component" value="Unassembled WGS sequence"/>
</dbReference>
<keyword evidence="9 10" id="KW-0472">Membrane</keyword>
<dbReference type="Gene3D" id="3.90.550.50">
    <property type="match status" value="1"/>
</dbReference>
<organism evidence="11 12">
    <name type="scientific">Cylicocyclus nassatus</name>
    <name type="common">Nematode worm</name>
    <dbReference type="NCBI Taxonomy" id="53992"/>
    <lineage>
        <taxon>Eukaryota</taxon>
        <taxon>Metazoa</taxon>
        <taxon>Ecdysozoa</taxon>
        <taxon>Nematoda</taxon>
        <taxon>Chromadorea</taxon>
        <taxon>Rhabditida</taxon>
        <taxon>Rhabditina</taxon>
        <taxon>Rhabditomorpha</taxon>
        <taxon>Strongyloidea</taxon>
        <taxon>Strongylidae</taxon>
        <taxon>Cylicocyclus</taxon>
    </lineage>
</organism>
<keyword evidence="4" id="KW-0808">Transferase</keyword>
<comment type="subcellular location">
    <subcellularLocation>
        <location evidence="1 10">Golgi apparatus membrane</location>
        <topology evidence="1 10">Single-pass type II membrane protein</topology>
    </subcellularLocation>
</comment>
<dbReference type="GO" id="GO:0016758">
    <property type="term" value="F:hexosyltransferase activity"/>
    <property type="evidence" value="ECO:0007669"/>
    <property type="project" value="InterPro"/>
</dbReference>
<keyword evidence="7 10" id="KW-1133">Transmembrane helix</keyword>
<dbReference type="EC" id="2.4.1.-" evidence="10"/>
<keyword evidence="3 10" id="KW-0328">Glycosyltransferase</keyword>
<dbReference type="PANTHER" id="PTHR11214:SF314">
    <property type="entry name" value="HEXOSYLTRANSFERASE"/>
    <property type="match status" value="1"/>
</dbReference>
<evidence type="ECO:0000313" key="12">
    <source>
        <dbReference type="Proteomes" id="UP001176961"/>
    </source>
</evidence>
<proteinExistence type="inferred from homology"/>
<dbReference type="PANTHER" id="PTHR11214">
    <property type="entry name" value="BETA-1,3-N-ACETYLGLUCOSAMINYLTRANSFERASE"/>
    <property type="match status" value="1"/>
</dbReference>
<evidence type="ECO:0000256" key="7">
    <source>
        <dbReference type="ARBA" id="ARBA00022989"/>
    </source>
</evidence>
<dbReference type="EMBL" id="CATQJL010000316">
    <property type="protein sequence ID" value="CAJ0606243.1"/>
    <property type="molecule type" value="Genomic_DNA"/>
</dbReference>
<evidence type="ECO:0000256" key="10">
    <source>
        <dbReference type="RuleBase" id="RU363063"/>
    </source>
</evidence>
<keyword evidence="8 10" id="KW-0333">Golgi apparatus</keyword>
<protein>
    <recommendedName>
        <fullName evidence="10">Hexosyltransferase</fullName>
        <ecNumber evidence="10">2.4.1.-</ecNumber>
    </recommendedName>
</protein>
<evidence type="ECO:0000256" key="1">
    <source>
        <dbReference type="ARBA" id="ARBA00004323"/>
    </source>
</evidence>
<dbReference type="AlphaFoldDB" id="A0AA36MDM5"/>
<evidence type="ECO:0000256" key="5">
    <source>
        <dbReference type="ARBA" id="ARBA00022692"/>
    </source>
</evidence>
<sequence length="359" mass="41810">MYTNLLKLFGYMILLCGILNLSEIIWSRLQLSKKLAAKSSTTYEINFANFSQHYKYILLPSSSTLSSCLGNGGRSPLMIATVLSIANHTEERQAVRETWASERESKFIKTHYVIVFFIISATSKNDLQIVQKEQEEYDDLIVTDLHEAFKNLHLKVYASMVFHQQYCPSAQFLMKVDDDVALNLDRMVDTWKRDNESIRSIFCHVWKKPHPNRNINSKYYIPKNVWPSEHYPPFCSGPMYIMGREASQLILDYAPSFTPLGGLDDPFYTGIIAEEAKIRRVHWEASVTLDFRKFSLKRNKSKEVKIFVHSLHSPEHLRTVFQLMKDIINIFFKLFGYADCHRRIVNNCLFQRLLRGRSA</sequence>
<keyword evidence="12" id="KW-1185">Reference proteome</keyword>
<evidence type="ECO:0000256" key="6">
    <source>
        <dbReference type="ARBA" id="ARBA00022968"/>
    </source>
</evidence>
<dbReference type="InterPro" id="IPR002659">
    <property type="entry name" value="Glyco_trans_31"/>
</dbReference>
<comment type="similarity">
    <text evidence="2 10">Belongs to the glycosyltransferase 31 family.</text>
</comment>
<dbReference type="GO" id="GO:0000139">
    <property type="term" value="C:Golgi membrane"/>
    <property type="evidence" value="ECO:0007669"/>
    <property type="project" value="UniProtKB-SubCell"/>
</dbReference>
<evidence type="ECO:0000256" key="8">
    <source>
        <dbReference type="ARBA" id="ARBA00023034"/>
    </source>
</evidence>
<keyword evidence="5 10" id="KW-0812">Transmembrane</keyword>
<reference evidence="11" key="1">
    <citation type="submission" date="2023-07" db="EMBL/GenBank/DDBJ databases">
        <authorList>
            <consortium name="CYATHOMIX"/>
        </authorList>
    </citation>
    <scope>NUCLEOTIDE SEQUENCE</scope>
    <source>
        <strain evidence="11">N/A</strain>
    </source>
</reference>
<feature type="transmembrane region" description="Helical" evidence="10">
    <location>
        <begin position="6"/>
        <end position="26"/>
    </location>
</feature>
<evidence type="ECO:0000256" key="4">
    <source>
        <dbReference type="ARBA" id="ARBA00022679"/>
    </source>
</evidence>
<evidence type="ECO:0000256" key="9">
    <source>
        <dbReference type="ARBA" id="ARBA00023136"/>
    </source>
</evidence>
<name>A0AA36MDM5_CYLNA</name>